<evidence type="ECO:0000256" key="7">
    <source>
        <dbReference type="ARBA" id="ARBA00022833"/>
    </source>
</evidence>
<evidence type="ECO:0000259" key="10">
    <source>
        <dbReference type="PROSITE" id="PS50089"/>
    </source>
</evidence>
<proteinExistence type="predicted"/>
<dbReference type="GO" id="GO:0008270">
    <property type="term" value="F:zinc ion binding"/>
    <property type="evidence" value="ECO:0007669"/>
    <property type="project" value="UniProtKB-KW"/>
</dbReference>
<evidence type="ECO:0000256" key="4">
    <source>
        <dbReference type="ARBA" id="ARBA00022723"/>
    </source>
</evidence>
<keyword evidence="5 8" id="KW-0863">Zinc-finger</keyword>
<dbReference type="SUPFAM" id="SSF57850">
    <property type="entry name" value="RING/U-box"/>
    <property type="match status" value="1"/>
</dbReference>
<name>A0AAN9HWE5_CROPI</name>
<evidence type="ECO:0000256" key="9">
    <source>
        <dbReference type="SAM" id="MobiDB-lite"/>
    </source>
</evidence>
<evidence type="ECO:0000256" key="8">
    <source>
        <dbReference type="PROSITE-ProRule" id="PRU00175"/>
    </source>
</evidence>
<dbReference type="InterPro" id="IPR001841">
    <property type="entry name" value="Znf_RING"/>
</dbReference>
<dbReference type="Gene3D" id="3.30.40.10">
    <property type="entry name" value="Zinc/RING finger domain, C3HC4 (zinc finger)"/>
    <property type="match status" value="1"/>
</dbReference>
<evidence type="ECO:0000313" key="11">
    <source>
        <dbReference type="EMBL" id="KAK7256179.1"/>
    </source>
</evidence>
<dbReference type="PANTHER" id="PTHR22937:SF163">
    <property type="entry name" value="RING-TYPE E3 UBIQUITIN TRANSFERASE"/>
    <property type="match status" value="1"/>
</dbReference>
<evidence type="ECO:0000256" key="2">
    <source>
        <dbReference type="ARBA" id="ARBA00012483"/>
    </source>
</evidence>
<keyword evidence="7" id="KW-0862">Zinc</keyword>
<protein>
    <recommendedName>
        <fullName evidence="2">RING-type E3 ubiquitin transferase</fullName>
        <ecNumber evidence="2">2.3.2.27</ecNumber>
    </recommendedName>
</protein>
<dbReference type="EC" id="2.3.2.27" evidence="2"/>
<sequence length="243" mass="27694">MRIRQFYRMQNEISSDPAIESSHRSSPSSSSPTIESGESFIDNQSESNINFSLQENFNNLNHTNAQATTFPSLRQNSQEMDTSIRVEQSSSSASNIQVDANSEADFASTSSIIYEMRRDIEFRHSLLDLLRAGGNLQIELQGFVDEEYQNDDVEDQNGWGLTDEEIVTSIRHKTFELVGKETIENKEACGICQEDYVNGEKIGQFDCSHKFHIDCIRNWLVRKNICPSCRRMALLPIYVDYAP</sequence>
<comment type="catalytic activity">
    <reaction evidence="1">
        <text>S-ubiquitinyl-[E2 ubiquitin-conjugating enzyme]-L-cysteine + [acceptor protein]-L-lysine = [E2 ubiquitin-conjugating enzyme]-L-cysteine + N(6)-ubiquitinyl-[acceptor protein]-L-lysine.</text>
        <dbReference type="EC" id="2.3.2.27"/>
    </reaction>
</comment>
<dbReference type="PANTHER" id="PTHR22937">
    <property type="entry name" value="E3 UBIQUITIN-PROTEIN LIGASE RNF165"/>
    <property type="match status" value="1"/>
</dbReference>
<keyword evidence="4" id="KW-0479">Metal-binding</keyword>
<organism evidence="11 12">
    <name type="scientific">Crotalaria pallida</name>
    <name type="common">Smooth rattlebox</name>
    <name type="synonym">Crotalaria striata</name>
    <dbReference type="NCBI Taxonomy" id="3830"/>
    <lineage>
        <taxon>Eukaryota</taxon>
        <taxon>Viridiplantae</taxon>
        <taxon>Streptophyta</taxon>
        <taxon>Embryophyta</taxon>
        <taxon>Tracheophyta</taxon>
        <taxon>Spermatophyta</taxon>
        <taxon>Magnoliopsida</taxon>
        <taxon>eudicotyledons</taxon>
        <taxon>Gunneridae</taxon>
        <taxon>Pentapetalae</taxon>
        <taxon>rosids</taxon>
        <taxon>fabids</taxon>
        <taxon>Fabales</taxon>
        <taxon>Fabaceae</taxon>
        <taxon>Papilionoideae</taxon>
        <taxon>50 kb inversion clade</taxon>
        <taxon>genistoids sensu lato</taxon>
        <taxon>core genistoids</taxon>
        <taxon>Crotalarieae</taxon>
        <taxon>Crotalaria</taxon>
    </lineage>
</organism>
<dbReference type="Pfam" id="PF13639">
    <property type="entry name" value="zf-RING_2"/>
    <property type="match status" value="1"/>
</dbReference>
<evidence type="ECO:0000256" key="5">
    <source>
        <dbReference type="ARBA" id="ARBA00022771"/>
    </source>
</evidence>
<keyword evidence="3" id="KW-0808">Transferase</keyword>
<dbReference type="InterPro" id="IPR045191">
    <property type="entry name" value="MBR1/2-like"/>
</dbReference>
<dbReference type="Proteomes" id="UP001372338">
    <property type="component" value="Unassembled WGS sequence"/>
</dbReference>
<evidence type="ECO:0000256" key="6">
    <source>
        <dbReference type="ARBA" id="ARBA00022786"/>
    </source>
</evidence>
<evidence type="ECO:0000256" key="1">
    <source>
        <dbReference type="ARBA" id="ARBA00000900"/>
    </source>
</evidence>
<keyword evidence="12" id="KW-1185">Reference proteome</keyword>
<accession>A0AAN9HWE5</accession>
<evidence type="ECO:0000256" key="3">
    <source>
        <dbReference type="ARBA" id="ARBA00022679"/>
    </source>
</evidence>
<feature type="region of interest" description="Disordered" evidence="9">
    <location>
        <begin position="1"/>
        <end position="39"/>
    </location>
</feature>
<feature type="compositionally biased region" description="Low complexity" evidence="9">
    <location>
        <begin position="24"/>
        <end position="39"/>
    </location>
</feature>
<feature type="domain" description="RING-type" evidence="10">
    <location>
        <begin position="189"/>
        <end position="230"/>
    </location>
</feature>
<comment type="caution">
    <text evidence="11">The sequence shown here is derived from an EMBL/GenBank/DDBJ whole genome shotgun (WGS) entry which is preliminary data.</text>
</comment>
<dbReference type="PROSITE" id="PS50089">
    <property type="entry name" value="ZF_RING_2"/>
    <property type="match status" value="1"/>
</dbReference>
<gene>
    <name evidence="11" type="ORF">RIF29_29616</name>
</gene>
<evidence type="ECO:0000313" key="12">
    <source>
        <dbReference type="Proteomes" id="UP001372338"/>
    </source>
</evidence>
<dbReference type="InterPro" id="IPR013083">
    <property type="entry name" value="Znf_RING/FYVE/PHD"/>
</dbReference>
<dbReference type="AlphaFoldDB" id="A0AAN9HWE5"/>
<reference evidence="11 12" key="1">
    <citation type="submission" date="2024-01" db="EMBL/GenBank/DDBJ databases">
        <title>The genomes of 5 underutilized Papilionoideae crops provide insights into root nodulation and disease resistanc.</title>
        <authorList>
            <person name="Yuan L."/>
        </authorList>
    </citation>
    <scope>NUCLEOTIDE SEQUENCE [LARGE SCALE GENOMIC DNA]</scope>
    <source>
        <strain evidence="11">ZHUSHIDOU_FW_LH</strain>
        <tissue evidence="11">Leaf</tissue>
    </source>
</reference>
<keyword evidence="6" id="KW-0833">Ubl conjugation pathway</keyword>
<dbReference type="GO" id="GO:0061630">
    <property type="term" value="F:ubiquitin protein ligase activity"/>
    <property type="evidence" value="ECO:0007669"/>
    <property type="project" value="UniProtKB-EC"/>
</dbReference>
<dbReference type="EMBL" id="JAYWIO010000006">
    <property type="protein sequence ID" value="KAK7256179.1"/>
    <property type="molecule type" value="Genomic_DNA"/>
</dbReference>
<dbReference type="SMART" id="SM00184">
    <property type="entry name" value="RING"/>
    <property type="match status" value="1"/>
</dbReference>